<dbReference type="OrthoDB" id="10292834at2759"/>
<dbReference type="VEuPathDB" id="FungiDB:SPBR_01163"/>
<gene>
    <name evidence="1" type="ORF">SPBR_01163</name>
</gene>
<keyword evidence="2" id="KW-1185">Reference proteome</keyword>
<accession>A0A0C2ILK9</accession>
<reference evidence="1 2" key="1">
    <citation type="journal article" date="2014" name="BMC Genomics">
        <title>Comparative genomics of the major fungal agents of human and animal Sporotrichosis: Sporothrix schenckii and Sporothrix brasiliensis.</title>
        <authorList>
            <person name="Teixeira M.M."/>
            <person name="de Almeida L.G."/>
            <person name="Kubitschek-Barreira P."/>
            <person name="Alves F.L."/>
            <person name="Kioshima E.S."/>
            <person name="Abadio A.K."/>
            <person name="Fernandes L."/>
            <person name="Derengowski L.S."/>
            <person name="Ferreira K.S."/>
            <person name="Souza R.C."/>
            <person name="Ruiz J.C."/>
            <person name="de Andrade N.C."/>
            <person name="Paes H.C."/>
            <person name="Nicola A.M."/>
            <person name="Albuquerque P."/>
            <person name="Gerber A.L."/>
            <person name="Martins V.P."/>
            <person name="Peconick L.D."/>
            <person name="Neto A.V."/>
            <person name="Chaucanez C.B."/>
            <person name="Silva P.A."/>
            <person name="Cunha O.L."/>
            <person name="de Oliveira F.F."/>
            <person name="dos Santos T.C."/>
            <person name="Barros A.L."/>
            <person name="Soares M.A."/>
            <person name="de Oliveira L.M."/>
            <person name="Marini M.M."/>
            <person name="Villalobos-Duno H."/>
            <person name="Cunha M.M."/>
            <person name="de Hoog S."/>
            <person name="da Silveira J.F."/>
            <person name="Henrissat B."/>
            <person name="Nino-Vega G.A."/>
            <person name="Cisalpino P.S."/>
            <person name="Mora-Montes H.M."/>
            <person name="Almeida S.R."/>
            <person name="Stajich J.E."/>
            <person name="Lopes-Bezerra L.M."/>
            <person name="Vasconcelos A.T."/>
            <person name="Felipe M.S."/>
        </authorList>
    </citation>
    <scope>NUCLEOTIDE SEQUENCE [LARGE SCALE GENOMIC DNA]</scope>
    <source>
        <strain evidence="1 2">5110</strain>
    </source>
</reference>
<sequence length="76" mass="8706">MCELIYVTMHHTCGHKDRYTKVTNCPEATAIRKDCPDQICPMSMADETYDCVCFRCKRKEETLANAQDEVGVEAKE</sequence>
<dbReference type="GeneID" id="63674400"/>
<evidence type="ECO:0000313" key="2">
    <source>
        <dbReference type="Proteomes" id="UP000031575"/>
    </source>
</evidence>
<name>A0A0C2ILK9_9PEZI</name>
<dbReference type="AlphaFoldDB" id="A0A0C2ILK9"/>
<dbReference type="Proteomes" id="UP000031575">
    <property type="component" value="Unassembled WGS sequence"/>
</dbReference>
<dbReference type="HOGENOM" id="CLU_2656066_0_0_1"/>
<dbReference type="RefSeq" id="XP_040617986.1">
    <property type="nucleotide sequence ID" value="XM_040759479.1"/>
</dbReference>
<protein>
    <submittedName>
        <fullName evidence="1">Uncharacterized protein</fullName>
    </submittedName>
</protein>
<proteinExistence type="predicted"/>
<dbReference type="EMBL" id="AWTV01000008">
    <property type="protein sequence ID" value="KIH89976.1"/>
    <property type="molecule type" value="Genomic_DNA"/>
</dbReference>
<organism evidence="1 2">
    <name type="scientific">Sporothrix brasiliensis 5110</name>
    <dbReference type="NCBI Taxonomy" id="1398154"/>
    <lineage>
        <taxon>Eukaryota</taxon>
        <taxon>Fungi</taxon>
        <taxon>Dikarya</taxon>
        <taxon>Ascomycota</taxon>
        <taxon>Pezizomycotina</taxon>
        <taxon>Sordariomycetes</taxon>
        <taxon>Sordariomycetidae</taxon>
        <taxon>Ophiostomatales</taxon>
        <taxon>Ophiostomataceae</taxon>
        <taxon>Sporothrix</taxon>
    </lineage>
</organism>
<evidence type="ECO:0000313" key="1">
    <source>
        <dbReference type="EMBL" id="KIH89976.1"/>
    </source>
</evidence>
<comment type="caution">
    <text evidence="1">The sequence shown here is derived from an EMBL/GenBank/DDBJ whole genome shotgun (WGS) entry which is preliminary data.</text>
</comment>